<dbReference type="InterPro" id="IPR038718">
    <property type="entry name" value="SNF2-like_sf"/>
</dbReference>
<proteinExistence type="predicted"/>
<dbReference type="PANTHER" id="PTHR45629">
    <property type="entry name" value="SNF2/RAD54 FAMILY MEMBER"/>
    <property type="match status" value="1"/>
</dbReference>
<dbReference type="CDD" id="cd18793">
    <property type="entry name" value="SF2_C_SNF"/>
    <property type="match status" value="1"/>
</dbReference>
<evidence type="ECO:0000313" key="5">
    <source>
        <dbReference type="EMBL" id="KAK9863261.1"/>
    </source>
</evidence>
<evidence type="ECO:0000259" key="3">
    <source>
        <dbReference type="PROSITE" id="PS51192"/>
    </source>
</evidence>
<dbReference type="InterPro" id="IPR027417">
    <property type="entry name" value="P-loop_NTPase"/>
</dbReference>
<dbReference type="AlphaFoldDB" id="A0AAW1T0J3"/>
<dbReference type="EMBL" id="JALJOV010000496">
    <property type="protein sequence ID" value="KAK9863261.1"/>
    <property type="molecule type" value="Genomic_DNA"/>
</dbReference>
<feature type="domain" description="Helicase ATP-binding" evidence="3">
    <location>
        <begin position="13"/>
        <end position="194"/>
    </location>
</feature>
<feature type="compositionally biased region" description="Basic and acidic residues" evidence="2">
    <location>
        <begin position="251"/>
        <end position="266"/>
    </location>
</feature>
<organism evidence="5 6">
    <name type="scientific">Apatococcus fuscideae</name>
    <dbReference type="NCBI Taxonomy" id="2026836"/>
    <lineage>
        <taxon>Eukaryota</taxon>
        <taxon>Viridiplantae</taxon>
        <taxon>Chlorophyta</taxon>
        <taxon>core chlorophytes</taxon>
        <taxon>Trebouxiophyceae</taxon>
        <taxon>Chlorellales</taxon>
        <taxon>Chlorellaceae</taxon>
        <taxon>Apatococcus</taxon>
    </lineage>
</organism>
<evidence type="ECO:0000256" key="1">
    <source>
        <dbReference type="ARBA" id="ARBA00022801"/>
    </source>
</evidence>
<feature type="region of interest" description="Disordered" evidence="2">
    <location>
        <begin position="251"/>
        <end position="275"/>
    </location>
</feature>
<dbReference type="PROSITE" id="PS51194">
    <property type="entry name" value="HELICASE_CTER"/>
    <property type="match status" value="1"/>
</dbReference>
<keyword evidence="1" id="KW-0378">Hydrolase</keyword>
<evidence type="ECO:0000259" key="4">
    <source>
        <dbReference type="PROSITE" id="PS51194"/>
    </source>
</evidence>
<dbReference type="InterPro" id="IPR000330">
    <property type="entry name" value="SNF2_N"/>
</dbReference>
<feature type="region of interest" description="Disordered" evidence="2">
    <location>
        <begin position="808"/>
        <end position="830"/>
    </location>
</feature>
<dbReference type="PANTHER" id="PTHR45629:SF7">
    <property type="entry name" value="DNA EXCISION REPAIR PROTEIN ERCC-6-RELATED"/>
    <property type="match status" value="1"/>
</dbReference>
<dbReference type="SUPFAM" id="SSF52540">
    <property type="entry name" value="P-loop containing nucleoside triphosphate hydrolases"/>
    <property type="match status" value="2"/>
</dbReference>
<accession>A0AAW1T0J3</accession>
<dbReference type="InterPro" id="IPR014001">
    <property type="entry name" value="Helicase_ATP-bd"/>
</dbReference>
<dbReference type="Proteomes" id="UP001485043">
    <property type="component" value="Unassembled WGS sequence"/>
</dbReference>
<reference evidence="5 6" key="1">
    <citation type="journal article" date="2024" name="Nat. Commun.">
        <title>Phylogenomics reveals the evolutionary origins of lichenization in chlorophyte algae.</title>
        <authorList>
            <person name="Puginier C."/>
            <person name="Libourel C."/>
            <person name="Otte J."/>
            <person name="Skaloud P."/>
            <person name="Haon M."/>
            <person name="Grisel S."/>
            <person name="Petersen M."/>
            <person name="Berrin J.G."/>
            <person name="Delaux P.M."/>
            <person name="Dal Grande F."/>
            <person name="Keller J."/>
        </authorList>
    </citation>
    <scope>NUCLEOTIDE SEQUENCE [LARGE SCALE GENOMIC DNA]</scope>
    <source>
        <strain evidence="5 6">SAG 2523</strain>
    </source>
</reference>
<feature type="domain" description="Helicase C-terminal" evidence="4">
    <location>
        <begin position="342"/>
        <end position="493"/>
    </location>
</feature>
<evidence type="ECO:0000256" key="2">
    <source>
        <dbReference type="SAM" id="MobiDB-lite"/>
    </source>
</evidence>
<sequence length="911" mass="99177">MYEHQITGIKWLASLYGKGRGGILGDDMGLGKTMQCAAFLAALFDGGHIRHAMIVAPKTLLSHWEKELAVCGLSRDTHQYMGSSQVERDDTLQRVMHGKGVLLTTYGMLQHNAASLASPPARAFRSRRDLDGLDESYRWDVIFFDEGHKLKNPKMQLVQKVKEVPAALRIIISGTPIQNNLMEMHALFDIACPGLLGDARDFKDEFERYIAAGTDKCATMRAREMGSSRAAQLRARLGPYFLRRDKKDILKPSRDAQDKATPEEGGKAGPAQPPSCGRKNDFIVWLQLQGYQRTLYKEFLTSKAVRAALNQTGSALAALTVLKKICDHPCLLTDRQHPPGTSAGQLLQQLTEEGHQTLIFSQSRLMLDMLEAAVRQASWKFCRIDGTVSSAAERHERVQRFQTDPSIPIFLLTSQVGGLGLTLTAADRVIILDPAWNPSVDNQSVDRACRIGQTRDVVIYRLITCGTIEEKIYRKQVYKGALSRTGTDEADPFRYFSHQELRQLFSVDDAGLTKSVTQQQLHDLHAAQRDASAKVLDHLDGLATLTGFAGISDHDLLFSKPAEELREQLEGPGTKHPPGYRSGRRWAGINEITDSFTSSVSLKEPQAHERQAEGGSASQVGHIRAQLDRQRALAASTSLNLPDGGRRLAARIQQLEAELVALTGPAGPSTSLPLEPIDLIGPATPIIDMTSAPLPATVLRPLHGIPAVSNPQPTINLDPASNRPLPRRVEAAGATDLTENDSDSVRGVECMHGGQPSCGPEPVTGASMPAVDLTDARDMPSNGLRPVEAASIDGLTDMLQQQLSITPLASQPDPHHGHRASSKGQAGTRLDQLQPCSKVAPSLQLYPGVQGREPAGTSGMPSKYCAILASEVCRRDLPDGGLKLKEKAKAVQARREQLKKVLQAQPAAEAL</sequence>
<dbReference type="PROSITE" id="PS51192">
    <property type="entry name" value="HELICASE_ATP_BIND_1"/>
    <property type="match status" value="1"/>
</dbReference>
<gene>
    <name evidence="5" type="ORF">WJX84_010399</name>
</gene>
<dbReference type="Gene3D" id="3.40.50.300">
    <property type="entry name" value="P-loop containing nucleotide triphosphate hydrolases"/>
    <property type="match status" value="1"/>
</dbReference>
<dbReference type="InterPro" id="IPR050496">
    <property type="entry name" value="SNF2_RAD54_helicase_repair"/>
</dbReference>
<name>A0AAW1T0J3_9CHLO</name>
<dbReference type="SMART" id="SM00487">
    <property type="entry name" value="DEXDc"/>
    <property type="match status" value="1"/>
</dbReference>
<dbReference type="GO" id="GO:0015616">
    <property type="term" value="F:DNA translocase activity"/>
    <property type="evidence" value="ECO:0007669"/>
    <property type="project" value="TreeGrafter"/>
</dbReference>
<dbReference type="Pfam" id="PF00176">
    <property type="entry name" value="SNF2-rel_dom"/>
    <property type="match status" value="1"/>
</dbReference>
<dbReference type="InterPro" id="IPR049730">
    <property type="entry name" value="SNF2/RAD54-like_C"/>
</dbReference>
<dbReference type="Gene3D" id="3.40.50.10810">
    <property type="entry name" value="Tandem AAA-ATPase domain"/>
    <property type="match status" value="1"/>
</dbReference>
<evidence type="ECO:0000313" key="6">
    <source>
        <dbReference type="Proteomes" id="UP001485043"/>
    </source>
</evidence>
<keyword evidence="6" id="KW-1185">Reference proteome</keyword>
<dbReference type="GO" id="GO:0016787">
    <property type="term" value="F:hydrolase activity"/>
    <property type="evidence" value="ECO:0007669"/>
    <property type="project" value="UniProtKB-KW"/>
</dbReference>
<dbReference type="SMART" id="SM00490">
    <property type="entry name" value="HELICc"/>
    <property type="match status" value="1"/>
</dbReference>
<dbReference type="GO" id="GO:0005524">
    <property type="term" value="F:ATP binding"/>
    <property type="evidence" value="ECO:0007669"/>
    <property type="project" value="InterPro"/>
</dbReference>
<dbReference type="InterPro" id="IPR001650">
    <property type="entry name" value="Helicase_C-like"/>
</dbReference>
<protein>
    <submittedName>
        <fullName evidence="5">Uncharacterized protein</fullName>
    </submittedName>
</protein>
<comment type="caution">
    <text evidence="5">The sequence shown here is derived from an EMBL/GenBank/DDBJ whole genome shotgun (WGS) entry which is preliminary data.</text>
</comment>
<dbReference type="Pfam" id="PF00271">
    <property type="entry name" value="Helicase_C"/>
    <property type="match status" value="1"/>
</dbReference>